<keyword evidence="4" id="KW-1185">Reference proteome</keyword>
<feature type="domain" description="N-acetyltransferase" evidence="2">
    <location>
        <begin position="216"/>
        <end position="266"/>
    </location>
</feature>
<organism evidence="3 4">
    <name type="scientific">Armillaria borealis</name>
    <dbReference type="NCBI Taxonomy" id="47425"/>
    <lineage>
        <taxon>Eukaryota</taxon>
        <taxon>Fungi</taxon>
        <taxon>Dikarya</taxon>
        <taxon>Basidiomycota</taxon>
        <taxon>Agaricomycotina</taxon>
        <taxon>Agaricomycetes</taxon>
        <taxon>Agaricomycetidae</taxon>
        <taxon>Agaricales</taxon>
        <taxon>Marasmiineae</taxon>
        <taxon>Physalacriaceae</taxon>
        <taxon>Armillaria</taxon>
    </lineage>
</organism>
<accession>A0AA39JD02</accession>
<name>A0AA39JD02_9AGAR</name>
<evidence type="ECO:0000313" key="4">
    <source>
        <dbReference type="Proteomes" id="UP001175226"/>
    </source>
</evidence>
<evidence type="ECO:0000313" key="3">
    <source>
        <dbReference type="EMBL" id="KAK0439541.1"/>
    </source>
</evidence>
<gene>
    <name evidence="3" type="ORF">EV421DRAFT_1819435</name>
</gene>
<dbReference type="Pfam" id="PF00583">
    <property type="entry name" value="Acetyltransf_1"/>
    <property type="match status" value="1"/>
</dbReference>
<dbReference type="GO" id="GO:0016747">
    <property type="term" value="F:acyltransferase activity, transferring groups other than amino-acyl groups"/>
    <property type="evidence" value="ECO:0007669"/>
    <property type="project" value="InterPro"/>
</dbReference>
<dbReference type="CDD" id="cd04301">
    <property type="entry name" value="NAT_SF"/>
    <property type="match status" value="1"/>
</dbReference>
<proteinExistence type="predicted"/>
<protein>
    <recommendedName>
        <fullName evidence="2">N-acetyltransferase domain-containing protein</fullName>
    </recommendedName>
</protein>
<dbReference type="InterPro" id="IPR016181">
    <property type="entry name" value="Acyl_CoA_acyltransferase"/>
</dbReference>
<sequence>MESWRGRGVGSWAVPQLFDTHEVKAIRSSYLFAWPAVLNHLEPLFPQTTREDSVAKGERVIKFYRSVGLRISFSLTLCSWWIQIGFRRLANTSFFCLAKDPAHRSRQIAANEDAEFKTLPPPKDDNEELTGRDNPHVDVPTYIAEWPWLEQLLYTIQKKDIGEQLGRIRVPGNRFFRQMDAVSDDLSNLASAVFTSNGRLNTEVRESGLCLWDADDARKIYDSPIVYIQEIQVNEGWRGKGIGSWAVTQLFETAKVKGIGSSYLFTWPSILGRYDPPPRNHVNPGAPPTKEDQDAWEAKRDPIIKFFRS</sequence>
<feature type="region of interest" description="Disordered" evidence="1">
    <location>
        <begin position="111"/>
        <end position="134"/>
    </location>
</feature>
<reference evidence="3" key="1">
    <citation type="submission" date="2023-06" db="EMBL/GenBank/DDBJ databases">
        <authorList>
            <consortium name="Lawrence Berkeley National Laboratory"/>
            <person name="Ahrendt S."/>
            <person name="Sahu N."/>
            <person name="Indic B."/>
            <person name="Wong-Bajracharya J."/>
            <person name="Merenyi Z."/>
            <person name="Ke H.-M."/>
            <person name="Monk M."/>
            <person name="Kocsube S."/>
            <person name="Drula E."/>
            <person name="Lipzen A."/>
            <person name="Balint B."/>
            <person name="Henrissat B."/>
            <person name="Andreopoulos B."/>
            <person name="Martin F.M."/>
            <person name="Harder C.B."/>
            <person name="Rigling D."/>
            <person name="Ford K.L."/>
            <person name="Foster G.D."/>
            <person name="Pangilinan J."/>
            <person name="Papanicolaou A."/>
            <person name="Barry K."/>
            <person name="LaButti K."/>
            <person name="Viragh M."/>
            <person name="Koriabine M."/>
            <person name="Yan M."/>
            <person name="Riley R."/>
            <person name="Champramary S."/>
            <person name="Plett K.L."/>
            <person name="Tsai I.J."/>
            <person name="Slot J."/>
            <person name="Sipos G."/>
            <person name="Plett J."/>
            <person name="Nagy L.G."/>
            <person name="Grigoriev I.V."/>
        </authorList>
    </citation>
    <scope>NUCLEOTIDE SEQUENCE</scope>
    <source>
        <strain evidence="3">FPL87.14</strain>
    </source>
</reference>
<dbReference type="Proteomes" id="UP001175226">
    <property type="component" value="Unassembled WGS sequence"/>
</dbReference>
<comment type="caution">
    <text evidence="3">The sequence shown here is derived from an EMBL/GenBank/DDBJ whole genome shotgun (WGS) entry which is preliminary data.</text>
</comment>
<feature type="non-terminal residue" evidence="3">
    <location>
        <position position="309"/>
    </location>
</feature>
<evidence type="ECO:0000256" key="1">
    <source>
        <dbReference type="SAM" id="MobiDB-lite"/>
    </source>
</evidence>
<dbReference type="SUPFAM" id="SSF55729">
    <property type="entry name" value="Acyl-CoA N-acyltransferases (Nat)"/>
    <property type="match status" value="1"/>
</dbReference>
<feature type="region of interest" description="Disordered" evidence="1">
    <location>
        <begin position="278"/>
        <end position="297"/>
    </location>
</feature>
<dbReference type="EMBL" id="JAUEPT010000037">
    <property type="protein sequence ID" value="KAK0439541.1"/>
    <property type="molecule type" value="Genomic_DNA"/>
</dbReference>
<dbReference type="Gene3D" id="3.40.630.30">
    <property type="match status" value="1"/>
</dbReference>
<dbReference type="AlphaFoldDB" id="A0AA39JD02"/>
<evidence type="ECO:0000259" key="2">
    <source>
        <dbReference type="Pfam" id="PF00583"/>
    </source>
</evidence>
<dbReference type="InterPro" id="IPR000182">
    <property type="entry name" value="GNAT_dom"/>
</dbReference>